<dbReference type="InterPro" id="IPR009078">
    <property type="entry name" value="Ferritin-like_SF"/>
</dbReference>
<dbReference type="PANTHER" id="PTHR30295:SF9">
    <property type="entry name" value="BACTERIOFERRITIN"/>
    <property type="match status" value="1"/>
</dbReference>
<dbReference type="PRINTS" id="PR00601">
    <property type="entry name" value="BACFERRITIN"/>
</dbReference>
<evidence type="ECO:0000313" key="13">
    <source>
        <dbReference type="EMBL" id="TCK46772.1"/>
    </source>
</evidence>
<evidence type="ECO:0000256" key="10">
    <source>
        <dbReference type="PIRSR" id="PIRSR002560-1"/>
    </source>
</evidence>
<dbReference type="Proteomes" id="UP000295565">
    <property type="component" value="Unassembled WGS sequence"/>
</dbReference>
<evidence type="ECO:0000256" key="3">
    <source>
        <dbReference type="ARBA" id="ARBA00022448"/>
    </source>
</evidence>
<evidence type="ECO:0000256" key="4">
    <source>
        <dbReference type="ARBA" id="ARBA00022496"/>
    </source>
</evidence>
<dbReference type="NCBIfam" id="TIGR00754">
    <property type="entry name" value="bfr"/>
    <property type="match status" value="1"/>
</dbReference>
<dbReference type="GO" id="GO:0020037">
    <property type="term" value="F:heme binding"/>
    <property type="evidence" value="ECO:0007669"/>
    <property type="project" value="TreeGrafter"/>
</dbReference>
<evidence type="ECO:0000256" key="2">
    <source>
        <dbReference type="ARBA" id="ARBA00022434"/>
    </source>
</evidence>
<dbReference type="OrthoDB" id="9800505at2"/>
<organism evidence="13 14">
    <name type="scientific">Celerinatantimonas diazotrophica</name>
    <dbReference type="NCBI Taxonomy" id="412034"/>
    <lineage>
        <taxon>Bacteria</taxon>
        <taxon>Pseudomonadati</taxon>
        <taxon>Pseudomonadota</taxon>
        <taxon>Gammaproteobacteria</taxon>
        <taxon>Celerinatantimonadaceae</taxon>
        <taxon>Celerinatantimonas</taxon>
    </lineage>
</organism>
<keyword evidence="14" id="KW-1185">Reference proteome</keyword>
<accession>A0A4R1J891</accession>
<comment type="catalytic activity">
    <reaction evidence="9">
        <text>4 Fe(2+) + O2 + 4 H(+) = 4 Fe(3+) + 2 H2O</text>
        <dbReference type="Rhea" id="RHEA:11148"/>
        <dbReference type="ChEBI" id="CHEBI:15377"/>
        <dbReference type="ChEBI" id="CHEBI:15378"/>
        <dbReference type="ChEBI" id="CHEBI:15379"/>
        <dbReference type="ChEBI" id="CHEBI:29033"/>
        <dbReference type="ChEBI" id="CHEBI:29034"/>
        <dbReference type="EC" id="1.16.3.1"/>
    </reaction>
</comment>
<dbReference type="CDD" id="cd00907">
    <property type="entry name" value="Bacterioferritin"/>
    <property type="match status" value="1"/>
</dbReference>
<dbReference type="PROSITE" id="PS00549">
    <property type="entry name" value="BACTERIOFERRITIN"/>
    <property type="match status" value="1"/>
</dbReference>
<dbReference type="GO" id="GO:0006879">
    <property type="term" value="P:intracellular iron ion homeostasis"/>
    <property type="evidence" value="ECO:0007669"/>
    <property type="project" value="UniProtKB-KW"/>
</dbReference>
<dbReference type="InterPro" id="IPR008331">
    <property type="entry name" value="Ferritin_DPS_dom"/>
</dbReference>
<feature type="domain" description="Ferritin-like diiron" evidence="12">
    <location>
        <begin position="1"/>
        <end position="146"/>
    </location>
</feature>
<evidence type="ECO:0000256" key="5">
    <source>
        <dbReference type="ARBA" id="ARBA00023002"/>
    </source>
</evidence>
<evidence type="ECO:0000256" key="11">
    <source>
        <dbReference type="RuleBase" id="RU000623"/>
    </source>
</evidence>
<dbReference type="PROSITE" id="PS50905">
    <property type="entry name" value="FERRITIN_LIKE"/>
    <property type="match status" value="1"/>
</dbReference>
<keyword evidence="6 9" id="KW-0408">Iron</keyword>
<comment type="function">
    <text evidence="9">Iron-storage protein, whose ferroxidase center binds Fe(2+), oxidizes it using dioxygen to Fe(3+), and participates in the subsequent Fe(3+) oxide mineral core formation within the central cavity of the BFR protein shell.</text>
</comment>
<dbReference type="InterPro" id="IPR012347">
    <property type="entry name" value="Ferritin-like"/>
</dbReference>
<dbReference type="SUPFAM" id="SSF47240">
    <property type="entry name" value="Ferritin-like"/>
    <property type="match status" value="1"/>
</dbReference>
<proteinExistence type="inferred from homology"/>
<keyword evidence="3" id="KW-0813">Transport</keyword>
<dbReference type="AlphaFoldDB" id="A0A4R1J891"/>
<evidence type="ECO:0000256" key="1">
    <source>
        <dbReference type="ARBA" id="ARBA00008093"/>
    </source>
</evidence>
<feature type="binding site" evidence="10">
    <location>
        <position position="50"/>
    </location>
    <ligand>
        <name>Fe cation</name>
        <dbReference type="ChEBI" id="CHEBI:24875"/>
        <label>3</label>
    </ligand>
</feature>
<feature type="binding site" evidence="10">
    <location>
        <position position="51"/>
    </location>
    <ligand>
        <name>Fe cation</name>
        <dbReference type="ChEBI" id="CHEBI:24875"/>
        <label>2</label>
    </ligand>
</feature>
<evidence type="ECO:0000256" key="8">
    <source>
        <dbReference type="ARBA" id="ARBA00036243"/>
    </source>
</evidence>
<feature type="binding site" evidence="10">
    <location>
        <position position="128"/>
    </location>
    <ligand>
        <name>Fe cation</name>
        <dbReference type="ChEBI" id="CHEBI:24875"/>
        <label>1</label>
    </ligand>
</feature>
<keyword evidence="9 10" id="KW-0479">Metal-binding</keyword>
<dbReference type="Gene3D" id="1.20.1260.10">
    <property type="match status" value="1"/>
</dbReference>
<evidence type="ECO:0000256" key="7">
    <source>
        <dbReference type="ARBA" id="ARBA00023065"/>
    </source>
</evidence>
<gene>
    <name evidence="13" type="ORF">EV690_3360</name>
</gene>
<evidence type="ECO:0000259" key="12">
    <source>
        <dbReference type="PROSITE" id="PS50905"/>
    </source>
</evidence>
<feature type="binding site" evidence="10">
    <location>
        <position position="51"/>
    </location>
    <ligand>
        <name>Fe cation</name>
        <dbReference type="ChEBI" id="CHEBI:24875"/>
        <label>1</label>
    </ligand>
</feature>
<feature type="binding site" evidence="10">
    <location>
        <position position="46"/>
    </location>
    <ligand>
        <name>Fe cation</name>
        <dbReference type="ChEBI" id="CHEBI:24875"/>
        <label>3</label>
    </ligand>
</feature>
<feature type="binding site" evidence="10">
    <location>
        <position position="54"/>
    </location>
    <ligand>
        <name>Fe cation</name>
        <dbReference type="ChEBI" id="CHEBI:24875"/>
        <label>1</label>
    </ligand>
</feature>
<dbReference type="GO" id="GO:0005829">
    <property type="term" value="C:cytosol"/>
    <property type="evidence" value="ECO:0007669"/>
    <property type="project" value="TreeGrafter"/>
</dbReference>
<dbReference type="GO" id="GO:0006826">
    <property type="term" value="P:iron ion transport"/>
    <property type="evidence" value="ECO:0007669"/>
    <property type="project" value="UniProtKB-KW"/>
</dbReference>
<dbReference type="InterPro" id="IPR009040">
    <property type="entry name" value="Ferritin-like_diiron"/>
</dbReference>
<dbReference type="InterPro" id="IPR002024">
    <property type="entry name" value="Bacterioferritin"/>
</dbReference>
<dbReference type="Pfam" id="PF00210">
    <property type="entry name" value="Ferritin"/>
    <property type="match status" value="1"/>
</dbReference>
<dbReference type="PANTHER" id="PTHR30295">
    <property type="entry name" value="BACTERIOFERRITIN"/>
    <property type="match status" value="1"/>
</dbReference>
<keyword evidence="2 9" id="KW-0409">Iron storage</keyword>
<comment type="similarity">
    <text evidence="1 9 11">Belongs to the bacterioferritin family.</text>
</comment>
<feature type="binding site" evidence="10">
    <location>
        <position position="131"/>
    </location>
    <ligand>
        <name>Fe cation</name>
        <dbReference type="ChEBI" id="CHEBI:24875"/>
        <label>2</label>
    </ligand>
</feature>
<evidence type="ECO:0000313" key="14">
    <source>
        <dbReference type="Proteomes" id="UP000295565"/>
    </source>
</evidence>
<feature type="binding site" evidence="10">
    <location>
        <position position="18"/>
    </location>
    <ligand>
        <name>Fe cation</name>
        <dbReference type="ChEBI" id="CHEBI:24875"/>
        <label>1</label>
    </ligand>
</feature>
<feature type="binding site" evidence="10">
    <location>
        <position position="128"/>
    </location>
    <ligand>
        <name>Fe cation</name>
        <dbReference type="ChEBI" id="CHEBI:24875"/>
        <label>2</label>
    </ligand>
</feature>
<feature type="binding site" evidence="10">
    <location>
        <position position="94"/>
    </location>
    <ligand>
        <name>Fe cation</name>
        <dbReference type="ChEBI" id="CHEBI:24875"/>
        <label>2</label>
    </ligand>
</feature>
<keyword evidence="5" id="KW-0560">Oxidoreductase</keyword>
<evidence type="ECO:0000256" key="9">
    <source>
        <dbReference type="PIRNR" id="PIRNR002560"/>
    </source>
</evidence>
<keyword evidence="11" id="KW-0349">Heme</keyword>
<dbReference type="GO" id="GO:0004322">
    <property type="term" value="F:ferroxidase activity"/>
    <property type="evidence" value="ECO:0007669"/>
    <property type="project" value="UniProtKB-EC"/>
</dbReference>
<dbReference type="EC" id="1.16.3.1" evidence="9"/>
<keyword evidence="7" id="KW-0406">Ion transport</keyword>
<dbReference type="EMBL" id="SMGD01000017">
    <property type="protein sequence ID" value="TCK46772.1"/>
    <property type="molecule type" value="Genomic_DNA"/>
</dbReference>
<evidence type="ECO:0000256" key="6">
    <source>
        <dbReference type="ARBA" id="ARBA00023004"/>
    </source>
</evidence>
<protein>
    <recommendedName>
        <fullName evidence="9 11">Bacterioferritin</fullName>
        <ecNumber evidence="9">1.16.3.1</ecNumber>
    </recommendedName>
</protein>
<reference evidence="13 14" key="1">
    <citation type="submission" date="2019-03" db="EMBL/GenBank/DDBJ databases">
        <title>Genomic Encyclopedia of Type Strains, Phase IV (KMG-IV): sequencing the most valuable type-strain genomes for metagenomic binning, comparative biology and taxonomic classification.</title>
        <authorList>
            <person name="Goeker M."/>
        </authorList>
    </citation>
    <scope>NUCLEOTIDE SEQUENCE [LARGE SCALE GENOMIC DNA]</scope>
    <source>
        <strain evidence="13 14">DSM 18577</strain>
    </source>
</reference>
<name>A0A4R1J891_9GAMM</name>
<comment type="catalytic activity">
    <reaction evidence="8">
        <text>Fe(2+)(in) = Fe(2+)(out)</text>
        <dbReference type="Rhea" id="RHEA:28486"/>
        <dbReference type="ChEBI" id="CHEBI:29033"/>
    </reaction>
</comment>
<sequence length="155" mass="18353">MQGKPVVIDALNRLLANELTAMDQYLIHSRMYDDWGYTKLFERIEHESLEEREHISILIERILFLEGTPDMATRDPIKVGHDVPSMLDNDLQVEYRVDDMLKETMQLCEKEQDYVTKKALQRLIDDTETDHAHWLEQQLRQIKLLGLEIYLQAQL</sequence>
<dbReference type="PIRSF" id="PIRSF002560">
    <property type="entry name" value="Bacterioferritin"/>
    <property type="match status" value="1"/>
</dbReference>
<keyword evidence="4" id="KW-0410">Iron transport</keyword>
<comment type="caution">
    <text evidence="13">The sequence shown here is derived from an EMBL/GenBank/DDBJ whole genome shotgun (WGS) entry which is preliminary data.</text>
</comment>
<dbReference type="GO" id="GO:0008199">
    <property type="term" value="F:ferric iron binding"/>
    <property type="evidence" value="ECO:0007669"/>
    <property type="project" value="InterPro"/>
</dbReference>
<dbReference type="RefSeq" id="WP_131914098.1">
    <property type="nucleotide sequence ID" value="NZ_OU594967.1"/>
</dbReference>